<name>A0A379Z6D5_9GAMM</name>
<keyword evidence="2" id="KW-1185">Reference proteome</keyword>
<gene>
    <name evidence="1" type="ORF">NCTC10738_01068</name>
</gene>
<evidence type="ECO:0000313" key="1">
    <source>
        <dbReference type="EMBL" id="SUI55935.1"/>
    </source>
</evidence>
<sequence length="99" mass="10834">MLGLDIAVRTRSTIAIWLAAILVLLSVAASAHSISHLEEGHKTHCTLCFHQHQLNKLMPGTGLHLDAVKQSYIRVSFTAPSWQATHVRLFNSRAPPATA</sequence>
<protein>
    <recommendedName>
        <fullName evidence="3">DUF2946 domain-containing protein</fullName>
    </recommendedName>
</protein>
<dbReference type="RefSeq" id="WP_115389316.1">
    <property type="nucleotide sequence ID" value="NZ_JADZHC010000011.1"/>
</dbReference>
<evidence type="ECO:0000313" key="2">
    <source>
        <dbReference type="Proteomes" id="UP000254069"/>
    </source>
</evidence>
<proteinExistence type="predicted"/>
<dbReference type="Proteomes" id="UP000254069">
    <property type="component" value="Unassembled WGS sequence"/>
</dbReference>
<accession>A0A379Z6D5</accession>
<evidence type="ECO:0008006" key="3">
    <source>
        <dbReference type="Google" id="ProtNLM"/>
    </source>
</evidence>
<reference evidence="1 2" key="1">
    <citation type="submission" date="2018-06" db="EMBL/GenBank/DDBJ databases">
        <authorList>
            <consortium name="Pathogen Informatics"/>
            <person name="Doyle S."/>
        </authorList>
    </citation>
    <scope>NUCLEOTIDE SEQUENCE [LARGE SCALE GENOMIC DNA]</scope>
    <source>
        <strain evidence="1 2">NCTC10738</strain>
    </source>
</reference>
<dbReference type="EMBL" id="UGYO01000001">
    <property type="protein sequence ID" value="SUI55935.1"/>
    <property type="molecule type" value="Genomic_DNA"/>
</dbReference>
<organism evidence="1 2">
    <name type="scientific">Shewanella algae</name>
    <dbReference type="NCBI Taxonomy" id="38313"/>
    <lineage>
        <taxon>Bacteria</taxon>
        <taxon>Pseudomonadati</taxon>
        <taxon>Pseudomonadota</taxon>
        <taxon>Gammaproteobacteria</taxon>
        <taxon>Alteromonadales</taxon>
        <taxon>Shewanellaceae</taxon>
        <taxon>Shewanella</taxon>
    </lineage>
</organism>
<dbReference type="AlphaFoldDB" id="A0A379Z6D5"/>